<protein>
    <recommendedName>
        <fullName evidence="6">Ribonucleoside-diphosphate reductase</fullName>
        <ecNumber evidence="6">1.17.4.1</ecNumber>
    </recommendedName>
</protein>
<dbReference type="InterPro" id="IPR013509">
    <property type="entry name" value="RNR_lsu_N"/>
</dbReference>
<evidence type="ECO:0000256" key="1">
    <source>
        <dbReference type="ARBA" id="ARBA00001922"/>
    </source>
</evidence>
<reference evidence="9 10" key="1">
    <citation type="submission" date="2014-02" db="EMBL/GenBank/DDBJ databases">
        <title>The small core and large imbalanced accessory genome model reveals a collaborative survival strategy of Sorangium cellulosum strains in nature.</title>
        <authorList>
            <person name="Han K."/>
            <person name="Peng R."/>
            <person name="Blom J."/>
            <person name="Li Y.-Z."/>
        </authorList>
    </citation>
    <scope>NUCLEOTIDE SEQUENCE [LARGE SCALE GENOMIC DNA]</scope>
    <source>
        <strain evidence="9 10">So0007-03</strain>
    </source>
</reference>
<accession>A0A150U2F1</accession>
<dbReference type="GO" id="GO:0031419">
    <property type="term" value="F:cobalamin binding"/>
    <property type="evidence" value="ECO:0007669"/>
    <property type="project" value="UniProtKB-KW"/>
</dbReference>
<dbReference type="EMBL" id="JEME01000125">
    <property type="protein sequence ID" value="KYG11140.1"/>
    <property type="molecule type" value="Genomic_DNA"/>
</dbReference>
<keyword evidence="3 6" id="KW-0560">Oxidoreductase</keyword>
<dbReference type="PANTHER" id="PTHR43371:SF1">
    <property type="entry name" value="RIBONUCLEOSIDE-DIPHOSPHATE REDUCTASE"/>
    <property type="match status" value="1"/>
</dbReference>
<evidence type="ECO:0000256" key="4">
    <source>
        <dbReference type="ARBA" id="ARBA00023116"/>
    </source>
</evidence>
<evidence type="ECO:0000256" key="6">
    <source>
        <dbReference type="RuleBase" id="RU003410"/>
    </source>
</evidence>
<dbReference type="Gene3D" id="3.20.70.20">
    <property type="match status" value="1"/>
</dbReference>
<dbReference type="InterPro" id="IPR000788">
    <property type="entry name" value="RNR_lg_C"/>
</dbReference>
<gene>
    <name evidence="9" type="ORF">BE21_08645</name>
</gene>
<name>A0A150U2F1_SORCE</name>
<comment type="catalytic activity">
    <reaction evidence="6">
        <text>a 2'-deoxyribonucleoside 5'-diphosphate + [thioredoxin]-disulfide + H2O = a ribonucleoside 5'-diphosphate + [thioredoxin]-dithiol</text>
        <dbReference type="Rhea" id="RHEA:23252"/>
        <dbReference type="Rhea" id="RHEA-COMP:10698"/>
        <dbReference type="Rhea" id="RHEA-COMP:10700"/>
        <dbReference type="ChEBI" id="CHEBI:15377"/>
        <dbReference type="ChEBI" id="CHEBI:29950"/>
        <dbReference type="ChEBI" id="CHEBI:50058"/>
        <dbReference type="ChEBI" id="CHEBI:57930"/>
        <dbReference type="ChEBI" id="CHEBI:73316"/>
        <dbReference type="EC" id="1.17.4.1"/>
    </reaction>
</comment>
<comment type="caution">
    <text evidence="9">The sequence shown here is derived from an EMBL/GenBank/DDBJ whole genome shotgun (WGS) entry which is preliminary data.</text>
</comment>
<evidence type="ECO:0000256" key="3">
    <source>
        <dbReference type="ARBA" id="ARBA00023002"/>
    </source>
</evidence>
<evidence type="ECO:0000313" key="9">
    <source>
        <dbReference type="EMBL" id="KYG11140.1"/>
    </source>
</evidence>
<feature type="domain" description="Ribonucleotide reductase large subunit C-terminal" evidence="8">
    <location>
        <begin position="87"/>
        <end position="178"/>
    </location>
</feature>
<feature type="domain" description="Ribonucleotide reductase large subunit N-terminal" evidence="7">
    <location>
        <begin position="4"/>
        <end position="84"/>
    </location>
</feature>
<evidence type="ECO:0000259" key="8">
    <source>
        <dbReference type="Pfam" id="PF02867"/>
    </source>
</evidence>
<keyword evidence="5" id="KW-0170">Cobalt</keyword>
<dbReference type="SUPFAM" id="SSF51998">
    <property type="entry name" value="PFL-like glycyl radical enzymes"/>
    <property type="match status" value="1"/>
</dbReference>
<proteinExistence type="inferred from homology"/>
<dbReference type="UniPathway" id="UPA00326"/>
<dbReference type="GO" id="GO:0005524">
    <property type="term" value="F:ATP binding"/>
    <property type="evidence" value="ECO:0007669"/>
    <property type="project" value="InterPro"/>
</dbReference>
<dbReference type="Pfam" id="PF00317">
    <property type="entry name" value="Ribonuc_red_lgN"/>
    <property type="match status" value="1"/>
</dbReference>
<dbReference type="Pfam" id="PF02867">
    <property type="entry name" value="Ribonuc_red_lgC"/>
    <property type="match status" value="1"/>
</dbReference>
<dbReference type="GO" id="GO:0009263">
    <property type="term" value="P:deoxyribonucleotide biosynthetic process"/>
    <property type="evidence" value="ECO:0007669"/>
    <property type="project" value="UniProtKB-KW"/>
</dbReference>
<comment type="function">
    <text evidence="6">Provides the precursors necessary for DNA synthesis. Catalyzes the biosynthesis of deoxyribonucleotides from the corresponding ribonucleotides.</text>
</comment>
<dbReference type="Proteomes" id="UP000075502">
    <property type="component" value="Unassembled WGS sequence"/>
</dbReference>
<comment type="similarity">
    <text evidence="6">Belongs to the ribonucleoside diphosphate reductase large chain family.</text>
</comment>
<dbReference type="GO" id="GO:0004748">
    <property type="term" value="F:ribonucleoside-diphosphate reductase activity, thioredoxin disulfide as acceptor"/>
    <property type="evidence" value="ECO:0007669"/>
    <property type="project" value="UniProtKB-EC"/>
</dbReference>
<keyword evidence="4 6" id="KW-0215">Deoxyribonucleotide synthesis</keyword>
<dbReference type="PANTHER" id="PTHR43371">
    <property type="entry name" value="VITAMIN B12-DEPENDENT RIBONUCLEOTIDE REDUCTASE"/>
    <property type="match status" value="1"/>
</dbReference>
<evidence type="ECO:0000313" key="10">
    <source>
        <dbReference type="Proteomes" id="UP000075502"/>
    </source>
</evidence>
<dbReference type="AlphaFoldDB" id="A0A150U2F1"/>
<keyword evidence="2" id="KW-0846">Cobalamin</keyword>
<evidence type="ECO:0000259" key="7">
    <source>
        <dbReference type="Pfam" id="PF00317"/>
    </source>
</evidence>
<comment type="cofactor">
    <cofactor evidence="1">
        <name>adenosylcob(III)alamin</name>
        <dbReference type="ChEBI" id="CHEBI:18408"/>
    </cofactor>
</comment>
<evidence type="ECO:0000256" key="2">
    <source>
        <dbReference type="ARBA" id="ARBA00022628"/>
    </source>
</evidence>
<organism evidence="9 10">
    <name type="scientific">Sorangium cellulosum</name>
    <name type="common">Polyangium cellulosum</name>
    <dbReference type="NCBI Taxonomy" id="56"/>
    <lineage>
        <taxon>Bacteria</taxon>
        <taxon>Pseudomonadati</taxon>
        <taxon>Myxococcota</taxon>
        <taxon>Polyangia</taxon>
        <taxon>Polyangiales</taxon>
        <taxon>Polyangiaceae</taxon>
        <taxon>Sorangium</taxon>
    </lineage>
</organism>
<dbReference type="EC" id="1.17.4.1" evidence="6"/>
<sequence length="194" mass="20848">MALSLTDNPKRVLEARYLRRGANREILETPEDLFRRVARAVARAEGSFPGGRPEPWEEAFFDALAALDFLPNSPTLMNAGTSLGQLSACFVLPVEDSLDGIFDALKHMALIQQSGGGTGFSFSRLRPKDALVASTGGAASGPVSFMSIFDCATDSIKQGGRRRGANMGVLRVDHPEIGRARRCPSPTRRGRASA</sequence>
<dbReference type="InterPro" id="IPR050862">
    <property type="entry name" value="RdRp_reductase_class-2"/>
</dbReference>
<evidence type="ECO:0000256" key="5">
    <source>
        <dbReference type="ARBA" id="ARBA00023285"/>
    </source>
</evidence>